<sequence>MSASCCSPSGRTGPLPEPSAQPRAAPETRARLAAALIELKGGFFDMGARTARHPGDFDAPRRKVRVSPFRISATAVTNDDWAAFVAETGHRTIAETDGWSSVFHLLLPDPVRWPDHPPGLPWWRVVDGACWSAPEGTGSDLEGRGDHPVVHVSWFDAQAYCTWAGLRLPTEAEWEFAARGGRARTKFPWGNERTPGGRHAMNVWQGRFPTENSAEDGHVGTAPVRAFVPNDYGLWNTCGNVWEWVGDWFGRPPAPRLSRDPAGPEAGDRRVQRGGSFLCDDSYCERFYVHSRTANTPDSSTCNAGFRVAAAAA</sequence>
<dbReference type="OrthoDB" id="9768004at2"/>
<dbReference type="Gene3D" id="3.90.1580.10">
    <property type="entry name" value="paralog of FGE (formylglycine-generating enzyme)"/>
    <property type="match status" value="1"/>
</dbReference>
<gene>
    <name evidence="3" type="ORF">EKE94_04980</name>
</gene>
<proteinExistence type="predicted"/>
<evidence type="ECO:0000313" key="3">
    <source>
        <dbReference type="EMBL" id="RVV98286.1"/>
    </source>
</evidence>
<reference evidence="3 4" key="1">
    <citation type="submission" date="2018-11" db="EMBL/GenBank/DDBJ databases">
        <title>Mesobaculum littorinae gen. nov., sp. nov., isolated from Littorina scabra that represents a novel genus of the order Rhodobacteraceae.</title>
        <authorList>
            <person name="Li F."/>
        </authorList>
    </citation>
    <scope>NUCLEOTIDE SEQUENCE [LARGE SCALE GENOMIC DNA]</scope>
    <source>
        <strain evidence="3 4">M0103</strain>
    </source>
</reference>
<dbReference type="InterPro" id="IPR005532">
    <property type="entry name" value="SUMF_dom"/>
</dbReference>
<evidence type="ECO:0000313" key="4">
    <source>
        <dbReference type="Proteomes" id="UP000285908"/>
    </source>
</evidence>
<organism evidence="3 4">
    <name type="scientific">Mesobaculum littorinae</name>
    <dbReference type="NCBI Taxonomy" id="2486419"/>
    <lineage>
        <taxon>Bacteria</taxon>
        <taxon>Pseudomonadati</taxon>
        <taxon>Pseudomonadota</taxon>
        <taxon>Alphaproteobacteria</taxon>
        <taxon>Rhodobacterales</taxon>
        <taxon>Roseobacteraceae</taxon>
        <taxon>Mesobaculum</taxon>
    </lineage>
</organism>
<dbReference type="Pfam" id="PF03781">
    <property type="entry name" value="FGE-sulfatase"/>
    <property type="match status" value="1"/>
</dbReference>
<feature type="domain" description="Sulfatase-modifying factor enzyme-like" evidence="2">
    <location>
        <begin position="34"/>
        <end position="309"/>
    </location>
</feature>
<feature type="compositionally biased region" description="Polar residues" evidence="1">
    <location>
        <begin position="1"/>
        <end position="10"/>
    </location>
</feature>
<comment type="caution">
    <text evidence="3">The sequence shown here is derived from an EMBL/GenBank/DDBJ whole genome shotgun (WGS) entry which is preliminary data.</text>
</comment>
<protein>
    <submittedName>
        <fullName evidence="3">Formylglycine-generating enzyme family protein</fullName>
    </submittedName>
</protein>
<feature type="region of interest" description="Disordered" evidence="1">
    <location>
        <begin position="1"/>
        <end position="27"/>
    </location>
</feature>
<name>A0A438AHV1_9RHOB</name>
<accession>A0A438AHV1</accession>
<dbReference type="SUPFAM" id="SSF56436">
    <property type="entry name" value="C-type lectin-like"/>
    <property type="match status" value="1"/>
</dbReference>
<evidence type="ECO:0000259" key="2">
    <source>
        <dbReference type="Pfam" id="PF03781"/>
    </source>
</evidence>
<evidence type="ECO:0000256" key="1">
    <source>
        <dbReference type="SAM" id="MobiDB-lite"/>
    </source>
</evidence>
<keyword evidence="4" id="KW-1185">Reference proteome</keyword>
<dbReference type="InterPro" id="IPR016187">
    <property type="entry name" value="CTDL_fold"/>
</dbReference>
<dbReference type="Proteomes" id="UP000285908">
    <property type="component" value="Unassembled WGS sequence"/>
</dbReference>
<dbReference type="EMBL" id="RQXX01000002">
    <property type="protein sequence ID" value="RVV98286.1"/>
    <property type="molecule type" value="Genomic_DNA"/>
</dbReference>
<dbReference type="InterPro" id="IPR051043">
    <property type="entry name" value="Sulfatase_Mod_Factor_Kinase"/>
</dbReference>
<dbReference type="PANTHER" id="PTHR23150:SF19">
    <property type="entry name" value="FORMYLGLYCINE-GENERATING ENZYME"/>
    <property type="match status" value="1"/>
</dbReference>
<dbReference type="RefSeq" id="WP_127905519.1">
    <property type="nucleotide sequence ID" value="NZ_RQXX01000002.1"/>
</dbReference>
<dbReference type="InterPro" id="IPR042095">
    <property type="entry name" value="SUMF_sf"/>
</dbReference>
<dbReference type="GO" id="GO:0120147">
    <property type="term" value="F:formylglycine-generating oxidase activity"/>
    <property type="evidence" value="ECO:0007669"/>
    <property type="project" value="TreeGrafter"/>
</dbReference>
<dbReference type="PANTHER" id="PTHR23150">
    <property type="entry name" value="SULFATASE MODIFYING FACTOR 1, 2"/>
    <property type="match status" value="1"/>
</dbReference>
<dbReference type="AlphaFoldDB" id="A0A438AHV1"/>